<reference evidence="2 3" key="1">
    <citation type="submission" date="2014-04" db="EMBL/GenBank/DDBJ databases">
        <authorList>
            <consortium name="DOE Joint Genome Institute"/>
            <person name="Kuo A."/>
            <person name="Zuccaro A."/>
            <person name="Kohler A."/>
            <person name="Nagy L.G."/>
            <person name="Floudas D."/>
            <person name="Copeland A."/>
            <person name="Barry K.W."/>
            <person name="Cichocki N."/>
            <person name="Veneault-Fourrey C."/>
            <person name="LaButti K."/>
            <person name="Lindquist E.A."/>
            <person name="Lipzen A."/>
            <person name="Lundell T."/>
            <person name="Morin E."/>
            <person name="Murat C."/>
            <person name="Sun H."/>
            <person name="Tunlid A."/>
            <person name="Henrissat B."/>
            <person name="Grigoriev I.V."/>
            <person name="Hibbett D.S."/>
            <person name="Martin F."/>
            <person name="Nordberg H.P."/>
            <person name="Cantor M.N."/>
            <person name="Hua S.X."/>
        </authorList>
    </citation>
    <scope>NUCLEOTIDE SEQUENCE [LARGE SCALE GENOMIC DNA]</scope>
    <source>
        <strain evidence="2 3">MAFF 305830</strain>
    </source>
</reference>
<feature type="region of interest" description="Disordered" evidence="1">
    <location>
        <begin position="1"/>
        <end position="59"/>
    </location>
</feature>
<name>A0A0C2XDN5_SERVB</name>
<dbReference type="EMBL" id="KN824300">
    <property type="protein sequence ID" value="KIM27177.1"/>
    <property type="molecule type" value="Genomic_DNA"/>
</dbReference>
<feature type="compositionally biased region" description="Pro residues" evidence="1">
    <location>
        <begin position="8"/>
        <end position="20"/>
    </location>
</feature>
<dbReference type="AlphaFoldDB" id="A0A0C2XDN5"/>
<protein>
    <submittedName>
        <fullName evidence="2">Uncharacterized protein</fullName>
    </submittedName>
</protein>
<dbReference type="Proteomes" id="UP000054097">
    <property type="component" value="Unassembled WGS sequence"/>
</dbReference>
<evidence type="ECO:0000313" key="3">
    <source>
        <dbReference type="Proteomes" id="UP000054097"/>
    </source>
</evidence>
<evidence type="ECO:0000313" key="2">
    <source>
        <dbReference type="EMBL" id="KIM27177.1"/>
    </source>
</evidence>
<sequence length="59" mass="6288">MYESPNVPFQPVPLRSPPVSPRCHLPVGSKSTGIQPSFASNPAVPAGRTYEEPGNGLRD</sequence>
<feature type="compositionally biased region" description="Polar residues" evidence="1">
    <location>
        <begin position="29"/>
        <end position="40"/>
    </location>
</feature>
<gene>
    <name evidence="2" type="ORF">M408DRAFT_330110</name>
</gene>
<reference evidence="3" key="2">
    <citation type="submission" date="2015-01" db="EMBL/GenBank/DDBJ databases">
        <title>Evolutionary Origins and Diversification of the Mycorrhizal Mutualists.</title>
        <authorList>
            <consortium name="DOE Joint Genome Institute"/>
            <consortium name="Mycorrhizal Genomics Consortium"/>
            <person name="Kohler A."/>
            <person name="Kuo A."/>
            <person name="Nagy L.G."/>
            <person name="Floudas D."/>
            <person name="Copeland A."/>
            <person name="Barry K.W."/>
            <person name="Cichocki N."/>
            <person name="Veneault-Fourrey C."/>
            <person name="LaButti K."/>
            <person name="Lindquist E.A."/>
            <person name="Lipzen A."/>
            <person name="Lundell T."/>
            <person name="Morin E."/>
            <person name="Murat C."/>
            <person name="Riley R."/>
            <person name="Ohm R."/>
            <person name="Sun H."/>
            <person name="Tunlid A."/>
            <person name="Henrissat B."/>
            <person name="Grigoriev I.V."/>
            <person name="Hibbett D.S."/>
            <person name="Martin F."/>
        </authorList>
    </citation>
    <scope>NUCLEOTIDE SEQUENCE [LARGE SCALE GENOMIC DNA]</scope>
    <source>
        <strain evidence="3">MAFF 305830</strain>
    </source>
</reference>
<keyword evidence="3" id="KW-1185">Reference proteome</keyword>
<dbReference type="HOGENOM" id="CLU_2967530_0_0_1"/>
<organism evidence="2 3">
    <name type="scientific">Serendipita vermifera MAFF 305830</name>
    <dbReference type="NCBI Taxonomy" id="933852"/>
    <lineage>
        <taxon>Eukaryota</taxon>
        <taxon>Fungi</taxon>
        <taxon>Dikarya</taxon>
        <taxon>Basidiomycota</taxon>
        <taxon>Agaricomycotina</taxon>
        <taxon>Agaricomycetes</taxon>
        <taxon>Sebacinales</taxon>
        <taxon>Serendipitaceae</taxon>
        <taxon>Serendipita</taxon>
    </lineage>
</organism>
<proteinExistence type="predicted"/>
<accession>A0A0C2XDN5</accession>
<evidence type="ECO:0000256" key="1">
    <source>
        <dbReference type="SAM" id="MobiDB-lite"/>
    </source>
</evidence>
<feature type="non-terminal residue" evidence="2">
    <location>
        <position position="59"/>
    </location>
</feature>